<feature type="region of interest" description="Disordered" evidence="1">
    <location>
        <begin position="496"/>
        <end position="547"/>
    </location>
</feature>
<feature type="compositionally biased region" description="Acidic residues" evidence="1">
    <location>
        <begin position="461"/>
        <end position="475"/>
    </location>
</feature>
<feature type="compositionally biased region" description="Basic and acidic residues" evidence="1">
    <location>
        <begin position="450"/>
        <end position="460"/>
    </location>
</feature>
<evidence type="ECO:0000313" key="3">
    <source>
        <dbReference type="Proteomes" id="UP000005237"/>
    </source>
</evidence>
<feature type="compositionally biased region" description="Acidic residues" evidence="1">
    <location>
        <begin position="519"/>
        <end position="529"/>
    </location>
</feature>
<dbReference type="AlphaFoldDB" id="A0A8R1DKR4"/>
<feature type="region of interest" description="Disordered" evidence="1">
    <location>
        <begin position="624"/>
        <end position="666"/>
    </location>
</feature>
<feature type="compositionally biased region" description="Acidic residues" evidence="1">
    <location>
        <begin position="315"/>
        <end position="330"/>
    </location>
</feature>
<feature type="compositionally biased region" description="Basic and acidic residues" evidence="1">
    <location>
        <begin position="183"/>
        <end position="197"/>
    </location>
</feature>
<feature type="region of interest" description="Disordered" evidence="1">
    <location>
        <begin position="450"/>
        <end position="476"/>
    </location>
</feature>
<feature type="compositionally biased region" description="Basic residues" evidence="1">
    <location>
        <begin position="243"/>
        <end position="253"/>
    </location>
</feature>
<feature type="region of interest" description="Disordered" evidence="1">
    <location>
        <begin position="303"/>
        <end position="387"/>
    </location>
</feature>
<keyword evidence="3" id="KW-1185">Reference proteome</keyword>
<organism evidence="2 3">
    <name type="scientific">Caenorhabditis japonica</name>
    <dbReference type="NCBI Taxonomy" id="281687"/>
    <lineage>
        <taxon>Eukaryota</taxon>
        <taxon>Metazoa</taxon>
        <taxon>Ecdysozoa</taxon>
        <taxon>Nematoda</taxon>
        <taxon>Chromadorea</taxon>
        <taxon>Rhabditida</taxon>
        <taxon>Rhabditina</taxon>
        <taxon>Rhabditomorpha</taxon>
        <taxon>Rhabditoidea</taxon>
        <taxon>Rhabditidae</taxon>
        <taxon>Peloderinae</taxon>
        <taxon>Caenorhabditis</taxon>
    </lineage>
</organism>
<evidence type="ECO:0000313" key="2">
    <source>
        <dbReference type="EnsemblMetazoa" id="CJA05536.1"/>
    </source>
</evidence>
<accession>A0A8R1DKR4</accession>
<feature type="compositionally biased region" description="Low complexity" evidence="1">
    <location>
        <begin position="303"/>
        <end position="312"/>
    </location>
</feature>
<evidence type="ECO:0000256" key="1">
    <source>
        <dbReference type="SAM" id="MobiDB-lite"/>
    </source>
</evidence>
<feature type="region of interest" description="Disordered" evidence="1">
    <location>
        <begin position="153"/>
        <end position="277"/>
    </location>
</feature>
<reference evidence="3" key="1">
    <citation type="submission" date="2010-08" db="EMBL/GenBank/DDBJ databases">
        <authorList>
            <consortium name="Caenorhabditis japonica Sequencing Consortium"/>
            <person name="Wilson R.K."/>
        </authorList>
    </citation>
    <scope>NUCLEOTIDE SEQUENCE [LARGE SCALE GENOMIC DNA]</scope>
    <source>
        <strain evidence="3">DF5081</strain>
    </source>
</reference>
<dbReference type="EnsemblMetazoa" id="CJA05536.1">
    <property type="protein sequence ID" value="CJA05536.1"/>
    <property type="gene ID" value="WBGene00124740"/>
</dbReference>
<feature type="region of interest" description="Disordered" evidence="1">
    <location>
        <begin position="25"/>
        <end position="74"/>
    </location>
</feature>
<feature type="compositionally biased region" description="Basic and acidic residues" evidence="1">
    <location>
        <begin position="214"/>
        <end position="223"/>
    </location>
</feature>
<reference evidence="2" key="2">
    <citation type="submission" date="2022-06" db="UniProtKB">
        <authorList>
            <consortium name="EnsemblMetazoa"/>
        </authorList>
    </citation>
    <scope>IDENTIFICATION</scope>
    <source>
        <strain evidence="2">DF5081</strain>
    </source>
</reference>
<feature type="compositionally biased region" description="Basic residues" evidence="1">
    <location>
        <begin position="628"/>
        <end position="641"/>
    </location>
</feature>
<protein>
    <submittedName>
        <fullName evidence="2">Uncharacterized protein</fullName>
    </submittedName>
</protein>
<proteinExistence type="predicted"/>
<dbReference type="Proteomes" id="UP000005237">
    <property type="component" value="Unassembled WGS sequence"/>
</dbReference>
<sequence length="666" mass="74573">HQSRLVKGYRGAKNYHELLAAYNCLPDQPGPPDGDVEAEENVSNAQKKDDSVFAIPSMPKKKNAGPSCSTPISGKDASMRTLKGLDISQVFSNVESSFTTVKCAGGGGEPSLQKTFTMRNVEEEEQESIQKTFTVRNGEEESLQKTFVVAEADGGASSSSSSSLQKTFTVRNEEEPLQGTFVVEKEKEAEPETEHKPIPQPQEPPKTHNRPKKTNLEKREGRMADLTSSMMMGIDDTPSPGARHFKPNARKKLRESLQTPPRGLSNRMSLDSDKDKTISMLSVAESSGRESMGSSYADPVSIHHQTSHISSIPEEHEEEQEEVEVEEEAETTVQNSEASVAIKTPPRAPRLTQSSIERRRANQSALRISTAPKAAEGTFLTTPTAHNYQKPTFSSLVKSKDRAECTELLTELNKNRTPRRTVPPVEEPAQELGHVAEDLEALSISVGVLEKEQQEPRPLTEDVDFEDREEPVPDDESVKKMLRRVGLLSDSIATVNTPGHPRAAVHFNDTTAVDQWRSDEDDDEEEEEEGPSRRRQTRRGGKKQEVGLQLAKRRIIEPEQAPDGIRRSSRVRVKPLRSWLGERLDYAFSPNGTRRLKGVNDVFIKDKRMCKYRTADCRLAMEREQREKARKRERAAKKRARLALDQSQGRRMDESQEDIVTSSDEE</sequence>
<name>A0A8R1DKR4_CAEJA</name>